<name>A0A9N9L0V2_9HELO</name>
<keyword evidence="3" id="KW-1185">Reference proteome</keyword>
<proteinExistence type="predicted"/>
<feature type="domain" description="DUF6590" evidence="1">
    <location>
        <begin position="181"/>
        <end position="284"/>
    </location>
</feature>
<dbReference type="Proteomes" id="UP000696280">
    <property type="component" value="Unassembled WGS sequence"/>
</dbReference>
<organism evidence="2 3">
    <name type="scientific">Hymenoscyphus fraxineus</name>
    <dbReference type="NCBI Taxonomy" id="746836"/>
    <lineage>
        <taxon>Eukaryota</taxon>
        <taxon>Fungi</taxon>
        <taxon>Dikarya</taxon>
        <taxon>Ascomycota</taxon>
        <taxon>Pezizomycotina</taxon>
        <taxon>Leotiomycetes</taxon>
        <taxon>Helotiales</taxon>
        <taxon>Helotiaceae</taxon>
        <taxon>Hymenoscyphus</taxon>
    </lineage>
</organism>
<protein>
    <recommendedName>
        <fullName evidence="1">DUF6590 domain-containing protein</fullName>
    </recommendedName>
</protein>
<evidence type="ECO:0000313" key="2">
    <source>
        <dbReference type="EMBL" id="CAG8957419.1"/>
    </source>
</evidence>
<sequence>MEERAPKQRSESSSYQYNHIQYLISDVHIYASNTKVTASADPNFTTATQGSTFAGNKTDGDSTALIGTVSDTSSPQIYAPPDKSYSVLQAAAHESPSLTAAFSTGFCQERRSILETFTTHQETVEFSREGGTTIEATGESAEAEEVDDALVGMAGSQTEPISLTNDHAFMEPGTIITISQEEEGNISGRSMIIMVKTTEGLFECLSICTHSDMSKRLPPLIPIAHVPVHVKGNAPKDRKPDYKAYISIVLDSENSTLRENSLINCQHVWTVGRGVRFSVEGEVDNFKDLLAAFGNIQKKLYKEVRQQFGVED</sequence>
<dbReference type="EMBL" id="CAJVRL010000079">
    <property type="protein sequence ID" value="CAG8957419.1"/>
    <property type="molecule type" value="Genomic_DNA"/>
</dbReference>
<reference evidence="2" key="1">
    <citation type="submission" date="2021-07" db="EMBL/GenBank/DDBJ databases">
        <authorList>
            <person name="Durling M."/>
        </authorList>
    </citation>
    <scope>NUCLEOTIDE SEQUENCE</scope>
</reference>
<accession>A0A9N9L0V2</accession>
<dbReference type="AlphaFoldDB" id="A0A9N9L0V2"/>
<evidence type="ECO:0000313" key="3">
    <source>
        <dbReference type="Proteomes" id="UP000696280"/>
    </source>
</evidence>
<gene>
    <name evidence="2" type="ORF">HYFRA_00011400</name>
</gene>
<dbReference type="InterPro" id="IPR046497">
    <property type="entry name" value="DUF6590"/>
</dbReference>
<comment type="caution">
    <text evidence="2">The sequence shown here is derived from an EMBL/GenBank/DDBJ whole genome shotgun (WGS) entry which is preliminary data.</text>
</comment>
<dbReference type="OrthoDB" id="10315305at2759"/>
<evidence type="ECO:0000259" key="1">
    <source>
        <dbReference type="Pfam" id="PF20233"/>
    </source>
</evidence>
<dbReference type="Pfam" id="PF20233">
    <property type="entry name" value="DUF6590"/>
    <property type="match status" value="1"/>
</dbReference>